<keyword evidence="2" id="KW-0175">Coiled coil</keyword>
<organism evidence="5 6">
    <name type="scientific">Photobacterium aphoticum</name>
    <dbReference type="NCBI Taxonomy" id="754436"/>
    <lineage>
        <taxon>Bacteria</taxon>
        <taxon>Pseudomonadati</taxon>
        <taxon>Pseudomonadota</taxon>
        <taxon>Gammaproteobacteria</taxon>
        <taxon>Vibrionales</taxon>
        <taxon>Vibrionaceae</taxon>
        <taxon>Photobacterium</taxon>
    </lineage>
</organism>
<dbReference type="GO" id="GO:0000270">
    <property type="term" value="P:peptidoglycan metabolic process"/>
    <property type="evidence" value="ECO:0007669"/>
    <property type="project" value="InterPro"/>
</dbReference>
<dbReference type="SUPFAM" id="SSF53955">
    <property type="entry name" value="Lysozyme-like"/>
    <property type="match status" value="1"/>
</dbReference>
<evidence type="ECO:0000313" key="5">
    <source>
        <dbReference type="EMBL" id="KLV01716.1"/>
    </source>
</evidence>
<comment type="similarity">
    <text evidence="1">Belongs to the transglycosylase Slt family.</text>
</comment>
<accession>A0A0J1GQ12</accession>
<evidence type="ECO:0000313" key="6">
    <source>
        <dbReference type="Proteomes" id="UP000036426"/>
    </source>
</evidence>
<dbReference type="RefSeq" id="WP_047873168.1">
    <property type="nucleotide sequence ID" value="NZ_BMYC01000001.1"/>
</dbReference>
<dbReference type="CDD" id="cd16893">
    <property type="entry name" value="LT_MltC_MltE"/>
    <property type="match status" value="1"/>
</dbReference>
<feature type="coiled-coil region" evidence="2">
    <location>
        <begin position="211"/>
        <end position="238"/>
    </location>
</feature>
<sequence>MKCRHGVLAIAINLLLMGNVQANDPFAELDQAVSEMSADHSEEFNQWYAQHIEEFNQWQMANLEKWDKQKNNALNTWGDTNTDSQDVLVVYDAQQGSRTVIDLEKGEIRISYKLPEKTASTPAKETAAEVAKIDQVIAKNSALLNEMGIDTPKVTAKQVEVKAIAPAQAELEKVKQEIKDQTDRQMSQLDIYVEQDEQPMMTDAQKDALLARQKQIMKQNEAKRLQQMEQNFAQTQVKFQRSSSRMVEYTSSIPKSAVSDRAKNYMPYIYAESDKHELPAPLVLAIMHTESHFNPKAKSHVPAYGLMQIVPTTAGHDVNKLFRGKDKPMKPSELYNPKINIETGTAYLKILEGRYLRGIENEESATYAVIAAYNTGSGNVAKAFGERSVRAAINKINTMTPNQVYHHLMANLPYEETRNYLEKVNKRMQTYQQHETYSMI</sequence>
<reference evidence="5 6" key="1">
    <citation type="submission" date="2015-05" db="EMBL/GenBank/DDBJ databases">
        <title>Photobacterium galathea sp. nov.</title>
        <authorList>
            <person name="Machado H."/>
            <person name="Gram L."/>
        </authorList>
    </citation>
    <scope>NUCLEOTIDE SEQUENCE [LARGE SCALE GENOMIC DNA]</scope>
    <source>
        <strain evidence="5 6">DSM 25995</strain>
    </source>
</reference>
<dbReference type="OrthoDB" id="5620293at2"/>
<feature type="signal peptide" evidence="3">
    <location>
        <begin position="1"/>
        <end position="22"/>
    </location>
</feature>
<dbReference type="EMBL" id="LDOV01000010">
    <property type="protein sequence ID" value="KLV01716.1"/>
    <property type="molecule type" value="Genomic_DNA"/>
</dbReference>
<dbReference type="InterPro" id="IPR008258">
    <property type="entry name" value="Transglycosylase_SLT_dom_1"/>
</dbReference>
<dbReference type="InterPro" id="IPR023346">
    <property type="entry name" value="Lysozyme-like_dom_sf"/>
</dbReference>
<evidence type="ECO:0000256" key="3">
    <source>
        <dbReference type="SAM" id="SignalP"/>
    </source>
</evidence>
<dbReference type="GO" id="GO:0008933">
    <property type="term" value="F:peptidoglycan lytic transglycosylase activity"/>
    <property type="evidence" value="ECO:0007669"/>
    <property type="project" value="InterPro"/>
</dbReference>
<name>A0A0J1GQ12_9GAMM</name>
<proteinExistence type="inferred from homology"/>
<evidence type="ECO:0000256" key="2">
    <source>
        <dbReference type="SAM" id="Coils"/>
    </source>
</evidence>
<dbReference type="Gene3D" id="1.10.530.10">
    <property type="match status" value="1"/>
</dbReference>
<keyword evidence="3" id="KW-0732">Signal</keyword>
<dbReference type="Proteomes" id="UP000036426">
    <property type="component" value="Unassembled WGS sequence"/>
</dbReference>
<dbReference type="GO" id="GO:0016020">
    <property type="term" value="C:membrane"/>
    <property type="evidence" value="ECO:0007669"/>
    <property type="project" value="InterPro"/>
</dbReference>
<dbReference type="PANTHER" id="PTHR37423">
    <property type="entry name" value="SOLUBLE LYTIC MUREIN TRANSGLYCOSYLASE-RELATED"/>
    <property type="match status" value="1"/>
</dbReference>
<dbReference type="AlphaFoldDB" id="A0A0J1GQ12"/>
<dbReference type="InterPro" id="IPR000189">
    <property type="entry name" value="Transglyc_AS"/>
</dbReference>
<dbReference type="PANTHER" id="PTHR37423:SF2">
    <property type="entry name" value="MEMBRANE-BOUND LYTIC MUREIN TRANSGLYCOSYLASE C"/>
    <property type="match status" value="1"/>
</dbReference>
<feature type="domain" description="Transglycosylase SLT" evidence="4">
    <location>
        <begin position="268"/>
        <end position="390"/>
    </location>
</feature>
<dbReference type="PROSITE" id="PS00922">
    <property type="entry name" value="TRANSGLYCOSYLASE"/>
    <property type="match status" value="1"/>
</dbReference>
<evidence type="ECO:0000259" key="4">
    <source>
        <dbReference type="Pfam" id="PF01464"/>
    </source>
</evidence>
<dbReference type="PATRIC" id="fig|754436.4.peg.969"/>
<gene>
    <name evidence="5" type="ORF">ABT58_04550</name>
</gene>
<feature type="chain" id="PRO_5005251993" evidence="3">
    <location>
        <begin position="23"/>
        <end position="440"/>
    </location>
</feature>
<comment type="caution">
    <text evidence="5">The sequence shown here is derived from an EMBL/GenBank/DDBJ whole genome shotgun (WGS) entry which is preliminary data.</text>
</comment>
<evidence type="ECO:0000256" key="1">
    <source>
        <dbReference type="ARBA" id="ARBA00007734"/>
    </source>
</evidence>
<protein>
    <submittedName>
        <fullName evidence="5">Transglycosylase</fullName>
    </submittedName>
</protein>
<keyword evidence="6" id="KW-1185">Reference proteome</keyword>
<dbReference type="Pfam" id="PF01464">
    <property type="entry name" value="SLT"/>
    <property type="match status" value="1"/>
</dbReference>